<evidence type="ECO:0000313" key="10">
    <source>
        <dbReference type="EMBL" id="MBC9251997.1"/>
    </source>
</evidence>
<dbReference type="Pfam" id="PF00984">
    <property type="entry name" value="UDPG_MGDP_dh"/>
    <property type="match status" value="1"/>
</dbReference>
<dbReference type="InterPro" id="IPR001732">
    <property type="entry name" value="UDP-Glc/GDP-Man_DH_N"/>
</dbReference>
<dbReference type="SMART" id="SM00984">
    <property type="entry name" value="UDPG_MGDP_dh_C"/>
    <property type="match status" value="1"/>
</dbReference>
<comment type="similarity">
    <text evidence="2 8">Belongs to the UDP-glucose/GDP-mannose dehydrogenase family.</text>
</comment>
<dbReference type="RefSeq" id="WP_187807481.1">
    <property type="nucleotide sequence ID" value="NZ_LZEU01000001.1"/>
</dbReference>
<dbReference type="InterPro" id="IPR014026">
    <property type="entry name" value="UDP-Glc/GDP-Man_DH_dimer"/>
</dbReference>
<comment type="catalytic activity">
    <reaction evidence="8">
        <text>GDP-alpha-D-mannose + 2 NAD(+) + H2O = GDP-alpha-D-mannuronate + 2 NADH + 3 H(+)</text>
        <dbReference type="Rhea" id="RHEA:21728"/>
        <dbReference type="ChEBI" id="CHEBI:15377"/>
        <dbReference type="ChEBI" id="CHEBI:15378"/>
        <dbReference type="ChEBI" id="CHEBI:57527"/>
        <dbReference type="ChEBI" id="CHEBI:57540"/>
        <dbReference type="ChEBI" id="CHEBI:57945"/>
        <dbReference type="ChEBI" id="CHEBI:84886"/>
        <dbReference type="EC" id="1.1.1.132"/>
    </reaction>
</comment>
<dbReference type="SUPFAM" id="SSF51735">
    <property type="entry name" value="NAD(P)-binding Rossmann-fold domains"/>
    <property type="match status" value="1"/>
</dbReference>
<dbReference type="EC" id="1.1.1.132" evidence="3 8"/>
<dbReference type="Proteomes" id="UP000744555">
    <property type="component" value="Unassembled WGS sequence"/>
</dbReference>
<protein>
    <recommendedName>
        <fullName evidence="4 8">GDP-mannose 6-dehydrogenase</fullName>
        <ecNumber evidence="3 8">1.1.1.132</ecNumber>
    </recommendedName>
</protein>
<evidence type="ECO:0000256" key="2">
    <source>
        <dbReference type="ARBA" id="ARBA00006601"/>
    </source>
</evidence>
<sequence length="436" mass="47173">MRISIFGLGYVGAVCAGCLSARGHEVIGVDISRGKIDLINQGKSPIVEPGLEELLQQGLRTGRLRGTTDVAAAVRDSEVSFICVGTPSKKNGDLELDYIEGVCREIGFAMRDKPGRHTVVVRSTVLPGTAQNVVLPILEDCSGKKAGVDFGLAVNPEFLRESTAIKDYDFPPMTVIGEYDTASGDLLASIYEELDAPIIRKSIEVAEMIKYTCNVWHAAKVTFANEIGNIAKAVGVDGREVMDVICQDHKLNLSKYYMKPGFAFGGSCLPKDVRALNYRASSLDVDAPLIGSLMRSNTAQVQNAFDMIAGYDKRKVALLGLSFKAGTDDLRESPLVELAEMLIGKGFDLSIFDSNVEYARVYGANKDYIESKIPHVSSLLNSDFDSVIDNADVIVLGNADQRFAGLAERTPEGKQIIDLVGFMSRTSHAGAEGICW</sequence>
<evidence type="ECO:0000259" key="9">
    <source>
        <dbReference type="SMART" id="SM00984"/>
    </source>
</evidence>
<evidence type="ECO:0000256" key="1">
    <source>
        <dbReference type="ARBA" id="ARBA00005182"/>
    </source>
</evidence>
<dbReference type="InterPro" id="IPR014027">
    <property type="entry name" value="UDP-Glc/GDP-Man_DH_C"/>
</dbReference>
<dbReference type="NCBIfam" id="TIGR03026">
    <property type="entry name" value="NDP-sugDHase"/>
    <property type="match status" value="1"/>
</dbReference>
<name>A0ABR7S360_AQUAC</name>
<dbReference type="PIRSF" id="PIRSF000124">
    <property type="entry name" value="UDPglc_GDPman_dh"/>
    <property type="match status" value="1"/>
</dbReference>
<reference evidence="10 11" key="1">
    <citation type="submission" date="2016-06" db="EMBL/GenBank/DDBJ databases">
        <authorList>
            <person name="Ramos C."/>
            <person name="Pintado A."/>
            <person name="Crespo-Gomez J.I."/>
        </authorList>
    </citation>
    <scope>NUCLEOTIDE SEQUENCE [LARGE SCALE GENOMIC DNA]</scope>
    <source>
        <strain evidence="10 11">AVO110</strain>
    </source>
</reference>
<dbReference type="InterPro" id="IPR028358">
    <property type="entry name" value="GDPman_DH"/>
</dbReference>
<keyword evidence="6 8" id="KW-0560">Oxidoreductase</keyword>
<accession>A0ABR7S360</accession>
<dbReference type="EMBL" id="LZEU01000001">
    <property type="protein sequence ID" value="MBC9251997.1"/>
    <property type="molecule type" value="Genomic_DNA"/>
</dbReference>
<dbReference type="PANTHER" id="PTHR43750:SF1">
    <property type="entry name" value="GDP-MANNOSE 6-DEHYDROGENASE"/>
    <property type="match status" value="1"/>
</dbReference>
<dbReference type="SUPFAM" id="SSF48179">
    <property type="entry name" value="6-phosphogluconate dehydrogenase C-terminal domain-like"/>
    <property type="match status" value="1"/>
</dbReference>
<evidence type="ECO:0000256" key="8">
    <source>
        <dbReference type="PIRNR" id="PIRNR000124"/>
    </source>
</evidence>
<evidence type="ECO:0000256" key="6">
    <source>
        <dbReference type="ARBA" id="ARBA00023002"/>
    </source>
</evidence>
<gene>
    <name evidence="10" type="ORF">A9179_17130</name>
</gene>
<proteinExistence type="inferred from homology"/>
<dbReference type="InterPro" id="IPR017476">
    <property type="entry name" value="UDP-Glc/GDP-Man"/>
</dbReference>
<evidence type="ECO:0000256" key="7">
    <source>
        <dbReference type="ARBA" id="ARBA00023027"/>
    </source>
</evidence>
<dbReference type="InterPro" id="IPR036220">
    <property type="entry name" value="UDP-Glc/GDP-Man_DH_C_sf"/>
</dbReference>
<dbReference type="Gene3D" id="1.20.5.170">
    <property type="match status" value="1"/>
</dbReference>
<keyword evidence="5 8" id="KW-0016">Alginate biosynthesis</keyword>
<dbReference type="SUPFAM" id="SSF52413">
    <property type="entry name" value="UDP-glucose/GDP-mannose dehydrogenase C-terminal domain"/>
    <property type="match status" value="1"/>
</dbReference>
<comment type="caution">
    <text evidence="10">The sequence shown here is derived from an EMBL/GenBank/DDBJ whole genome shotgun (WGS) entry which is preliminary data.</text>
</comment>
<dbReference type="PANTHER" id="PTHR43750">
    <property type="entry name" value="UDP-GLUCOSE 6-DEHYDROGENASE TUAD"/>
    <property type="match status" value="1"/>
</dbReference>
<evidence type="ECO:0000313" key="11">
    <source>
        <dbReference type="Proteomes" id="UP000744555"/>
    </source>
</evidence>
<keyword evidence="11" id="KW-1185">Reference proteome</keyword>
<dbReference type="PIRSF" id="PIRSF500135">
    <property type="entry name" value="GDPman_DH"/>
    <property type="match status" value="1"/>
</dbReference>
<keyword evidence="7 8" id="KW-0520">NAD</keyword>
<evidence type="ECO:0000256" key="3">
    <source>
        <dbReference type="ARBA" id="ARBA00012932"/>
    </source>
</evidence>
<comment type="pathway">
    <text evidence="1 8">Glycan biosynthesis; alginate biosynthesis.</text>
</comment>
<evidence type="ECO:0000256" key="4">
    <source>
        <dbReference type="ARBA" id="ARBA00020994"/>
    </source>
</evidence>
<organism evidence="10 11">
    <name type="scientific">Aquipseudomonas alcaligenes</name>
    <name type="common">Pseudomonas alcaligenes</name>
    <dbReference type="NCBI Taxonomy" id="43263"/>
    <lineage>
        <taxon>Bacteria</taxon>
        <taxon>Pseudomonadati</taxon>
        <taxon>Pseudomonadota</taxon>
        <taxon>Gammaproteobacteria</taxon>
        <taxon>Pseudomonadales</taxon>
        <taxon>Pseudomonadaceae</taxon>
        <taxon>Aquipseudomonas</taxon>
    </lineage>
</organism>
<dbReference type="Pfam" id="PF03721">
    <property type="entry name" value="UDPG_MGDP_dh_N"/>
    <property type="match status" value="1"/>
</dbReference>
<dbReference type="Pfam" id="PF03720">
    <property type="entry name" value="UDPG_MGDP_dh_C"/>
    <property type="match status" value="1"/>
</dbReference>
<dbReference type="InterPro" id="IPR008927">
    <property type="entry name" value="6-PGluconate_DH-like_C_sf"/>
</dbReference>
<dbReference type="Gene3D" id="3.40.50.720">
    <property type="entry name" value="NAD(P)-binding Rossmann-like Domain"/>
    <property type="match status" value="2"/>
</dbReference>
<feature type="domain" description="UDP-glucose/GDP-mannose dehydrogenase C-terminal" evidence="9">
    <location>
        <begin position="317"/>
        <end position="425"/>
    </location>
</feature>
<evidence type="ECO:0000256" key="5">
    <source>
        <dbReference type="ARBA" id="ARBA00022841"/>
    </source>
</evidence>
<dbReference type="InterPro" id="IPR036291">
    <property type="entry name" value="NAD(P)-bd_dom_sf"/>
</dbReference>